<organism evidence="2 3">
    <name type="scientific">Zalophus californianus</name>
    <name type="common">California sealion</name>
    <dbReference type="NCBI Taxonomy" id="9704"/>
    <lineage>
        <taxon>Eukaryota</taxon>
        <taxon>Metazoa</taxon>
        <taxon>Chordata</taxon>
        <taxon>Craniata</taxon>
        <taxon>Vertebrata</taxon>
        <taxon>Euteleostomi</taxon>
        <taxon>Mammalia</taxon>
        <taxon>Eutheria</taxon>
        <taxon>Laurasiatheria</taxon>
        <taxon>Carnivora</taxon>
        <taxon>Caniformia</taxon>
        <taxon>Pinnipedia</taxon>
        <taxon>Otariidae</taxon>
        <taxon>Zalophus</taxon>
    </lineage>
</organism>
<evidence type="ECO:0000256" key="1">
    <source>
        <dbReference type="SAM" id="MobiDB-lite"/>
    </source>
</evidence>
<keyword evidence="2" id="KW-1185">Reference proteome</keyword>
<dbReference type="GeneID" id="113922445"/>
<protein>
    <submittedName>
        <fullName evidence="3">Uncharacterized protein LOC113922445</fullName>
    </submittedName>
</protein>
<reference evidence="3" key="1">
    <citation type="submission" date="2025-08" db="UniProtKB">
        <authorList>
            <consortium name="RefSeq"/>
        </authorList>
    </citation>
    <scope>IDENTIFICATION</scope>
    <source>
        <tissue evidence="3">Blood</tissue>
    </source>
</reference>
<dbReference type="Proteomes" id="UP000515165">
    <property type="component" value="Chromosome 9"/>
</dbReference>
<dbReference type="AlphaFoldDB" id="A0A6J2D342"/>
<evidence type="ECO:0000313" key="3">
    <source>
        <dbReference type="RefSeq" id="XP_027450136.2"/>
    </source>
</evidence>
<dbReference type="RefSeq" id="XP_027450136.2">
    <property type="nucleotide sequence ID" value="XM_027594335.2"/>
</dbReference>
<evidence type="ECO:0000313" key="2">
    <source>
        <dbReference type="Proteomes" id="UP000515165"/>
    </source>
</evidence>
<gene>
    <name evidence="3" type="primary">LOC113922445</name>
</gene>
<dbReference type="PROSITE" id="PS51257">
    <property type="entry name" value="PROKAR_LIPOPROTEIN"/>
    <property type="match status" value="1"/>
</dbReference>
<dbReference type="KEGG" id="zca:113922445"/>
<feature type="compositionally biased region" description="Basic and acidic residues" evidence="1">
    <location>
        <begin position="158"/>
        <end position="167"/>
    </location>
</feature>
<name>A0A6J2D342_ZALCA</name>
<feature type="compositionally biased region" description="Polar residues" evidence="1">
    <location>
        <begin position="186"/>
        <end position="196"/>
    </location>
</feature>
<accession>A0A6J2D342</accession>
<feature type="region of interest" description="Disordered" evidence="1">
    <location>
        <begin position="147"/>
        <end position="218"/>
    </location>
</feature>
<sequence length="218" mass="23304">MQERAGPPQPLLGLATCAGAGVGGCWTPADPSEADTSGTLEEQGQNEVGVPRLLLPPRRQRCHGDHRYLATHLRGPGHLLSLLWLGGWTCVQKAPSSRKTHLWRQDRHIIHHPGKSRKPHPCLAGTLVAALSPGIEVVLICRRLSHPTVSSQSPNGSRPDKGGRGDGRGQMSSTKEGRSQHHSLPWISQPSQASLTGGTGSEKGTRGSTLRADRPSLL</sequence>
<proteinExistence type="predicted"/>